<accession>A0A6J5MER1</accession>
<organism evidence="1">
    <name type="scientific">uncultured Caudovirales phage</name>
    <dbReference type="NCBI Taxonomy" id="2100421"/>
    <lineage>
        <taxon>Viruses</taxon>
        <taxon>Duplodnaviria</taxon>
        <taxon>Heunggongvirae</taxon>
        <taxon>Uroviricota</taxon>
        <taxon>Caudoviricetes</taxon>
        <taxon>Peduoviridae</taxon>
        <taxon>Maltschvirus</taxon>
        <taxon>Maltschvirus maltsch</taxon>
    </lineage>
</organism>
<reference evidence="1" key="1">
    <citation type="submission" date="2020-04" db="EMBL/GenBank/DDBJ databases">
        <authorList>
            <person name="Chiriac C."/>
            <person name="Salcher M."/>
            <person name="Ghai R."/>
            <person name="Kavagutti S V."/>
        </authorList>
    </citation>
    <scope>NUCLEOTIDE SEQUENCE</scope>
</reference>
<gene>
    <name evidence="1" type="ORF">UFOVP445_10</name>
</gene>
<name>A0A6J5MER1_9CAUD</name>
<proteinExistence type="predicted"/>
<sequence>MTFPVFSAGEVLRAQDMNAVGLWLVKSQTIGTGVSSVTVTGAFSADYDNYRIEFANSDATTNGNFMYLALGSANTQYYGSIYFDNFNGASTGATRRNNAGFTEVGVSGLDNNTSFAMDIHSPNLATTTTFHGTYFGGGWSGWFGGQQLSNTQFTAFTISIQAGTFTGGTIRVYGYRN</sequence>
<dbReference type="EMBL" id="LR796406">
    <property type="protein sequence ID" value="CAB4142209.1"/>
    <property type="molecule type" value="Genomic_DNA"/>
</dbReference>
<protein>
    <submittedName>
        <fullName evidence="1">Uncharacterized protein</fullName>
    </submittedName>
</protein>
<evidence type="ECO:0000313" key="1">
    <source>
        <dbReference type="EMBL" id="CAB4142209.1"/>
    </source>
</evidence>